<feature type="compositionally biased region" description="Polar residues" evidence="1">
    <location>
        <begin position="111"/>
        <end position="127"/>
    </location>
</feature>
<dbReference type="Proteomes" id="UP000095209">
    <property type="component" value="Unassembled WGS sequence"/>
</dbReference>
<feature type="compositionally biased region" description="Polar residues" evidence="1">
    <location>
        <begin position="78"/>
        <end position="100"/>
    </location>
</feature>
<dbReference type="STRING" id="1305675.BFG57_13910"/>
<dbReference type="EMBL" id="MJEH01000018">
    <property type="protein sequence ID" value="OEH93046.1"/>
    <property type="molecule type" value="Genomic_DNA"/>
</dbReference>
<protein>
    <submittedName>
        <fullName evidence="2">Uncharacterized protein</fullName>
    </submittedName>
</protein>
<organism evidence="2 3">
    <name type="scientific">Bacillus solimangrovi</name>
    <dbReference type="NCBI Taxonomy" id="1305675"/>
    <lineage>
        <taxon>Bacteria</taxon>
        <taxon>Bacillati</taxon>
        <taxon>Bacillota</taxon>
        <taxon>Bacilli</taxon>
        <taxon>Bacillales</taxon>
        <taxon>Bacillaceae</taxon>
        <taxon>Bacillus</taxon>
    </lineage>
</organism>
<evidence type="ECO:0000313" key="3">
    <source>
        <dbReference type="Proteomes" id="UP000095209"/>
    </source>
</evidence>
<evidence type="ECO:0000256" key="1">
    <source>
        <dbReference type="SAM" id="MobiDB-lite"/>
    </source>
</evidence>
<sequence length="246" mass="27246">MAEKREETNKIPTVNIDTFTFSPPGPMGWSSIEYEQLLDNPEHFFQANEGTNSSSEQQNQLVVELPSLPENRQPISELGTNMTPEEHLTPQSEENPSTTGESDETEMTVDIPSNDNIPPPTEQTATTEDAHTTQDDDTSIETDLLADELSEGDDPVEHLDSLTELDEPAHLEVEDDNSQTEHVESISSSLSTTSMDDIEIGIDIDLSNSNPNMLSNTQAVNKRQYTVDIGQGLVLEVEVEAYIREK</sequence>
<dbReference type="AlphaFoldDB" id="A0A1E5LG64"/>
<evidence type="ECO:0000313" key="2">
    <source>
        <dbReference type="EMBL" id="OEH93046.1"/>
    </source>
</evidence>
<proteinExistence type="predicted"/>
<feature type="compositionally biased region" description="Polar residues" evidence="1">
    <location>
        <begin position="10"/>
        <end position="21"/>
    </location>
</feature>
<dbReference type="RefSeq" id="WP_069716947.1">
    <property type="nucleotide sequence ID" value="NZ_MJEH01000018.1"/>
</dbReference>
<keyword evidence="3" id="KW-1185">Reference proteome</keyword>
<name>A0A1E5LG64_9BACI</name>
<reference evidence="2 3" key="1">
    <citation type="submission" date="2016-08" db="EMBL/GenBank/DDBJ databases">
        <title>Genome of Bacillus solimangrovi GH2-4.</title>
        <authorList>
            <person name="Lim S."/>
            <person name="Kim B.-C."/>
        </authorList>
    </citation>
    <scope>NUCLEOTIDE SEQUENCE [LARGE SCALE GENOMIC DNA]</scope>
    <source>
        <strain evidence="2 3">GH2-4</strain>
    </source>
</reference>
<accession>A0A1E5LG64</accession>
<feature type="region of interest" description="Disordered" evidence="1">
    <location>
        <begin position="1"/>
        <end position="23"/>
    </location>
</feature>
<dbReference type="OrthoDB" id="2990278at2"/>
<feature type="compositionally biased region" description="Polar residues" evidence="1">
    <location>
        <begin position="48"/>
        <end position="61"/>
    </location>
</feature>
<feature type="region of interest" description="Disordered" evidence="1">
    <location>
        <begin position="43"/>
        <end position="137"/>
    </location>
</feature>
<comment type="caution">
    <text evidence="2">The sequence shown here is derived from an EMBL/GenBank/DDBJ whole genome shotgun (WGS) entry which is preliminary data.</text>
</comment>
<gene>
    <name evidence="2" type="ORF">BFG57_13910</name>
</gene>